<evidence type="ECO:0000259" key="4">
    <source>
        <dbReference type="PROSITE" id="PS01124"/>
    </source>
</evidence>
<dbReference type="InterPro" id="IPR046532">
    <property type="entry name" value="DUF6597"/>
</dbReference>
<dbReference type="AlphaFoldDB" id="A0A4Q7MTS0"/>
<evidence type="ECO:0000256" key="1">
    <source>
        <dbReference type="ARBA" id="ARBA00023015"/>
    </source>
</evidence>
<dbReference type="InterPro" id="IPR050204">
    <property type="entry name" value="AraC_XylS_family_regulators"/>
</dbReference>
<name>A0A4Q7MTS0_9BACT</name>
<evidence type="ECO:0000313" key="5">
    <source>
        <dbReference type="EMBL" id="RZS72266.1"/>
    </source>
</evidence>
<dbReference type="EMBL" id="SGXA01000002">
    <property type="protein sequence ID" value="RZS72266.1"/>
    <property type="molecule type" value="Genomic_DNA"/>
</dbReference>
<dbReference type="Gene3D" id="1.10.10.60">
    <property type="entry name" value="Homeodomain-like"/>
    <property type="match status" value="1"/>
</dbReference>
<keyword evidence="6" id="KW-1185">Reference proteome</keyword>
<reference evidence="5 6" key="1">
    <citation type="submission" date="2019-02" db="EMBL/GenBank/DDBJ databases">
        <title>Genomic Encyclopedia of Type Strains, Phase IV (KMG-IV): sequencing the most valuable type-strain genomes for metagenomic binning, comparative biology and taxonomic classification.</title>
        <authorList>
            <person name="Goeker M."/>
        </authorList>
    </citation>
    <scope>NUCLEOTIDE SEQUENCE [LARGE SCALE GENOMIC DNA]</scope>
    <source>
        <strain evidence="5 6">DSM 18116</strain>
    </source>
</reference>
<keyword evidence="3" id="KW-0804">Transcription</keyword>
<dbReference type="SUPFAM" id="SSF46689">
    <property type="entry name" value="Homeodomain-like"/>
    <property type="match status" value="1"/>
</dbReference>
<comment type="caution">
    <text evidence="5">The sequence shown here is derived from an EMBL/GenBank/DDBJ whole genome shotgun (WGS) entry which is preliminary data.</text>
</comment>
<dbReference type="Pfam" id="PF20240">
    <property type="entry name" value="DUF6597"/>
    <property type="match status" value="1"/>
</dbReference>
<organism evidence="5 6">
    <name type="scientific">Pseudobacter ginsenosidimutans</name>
    <dbReference type="NCBI Taxonomy" id="661488"/>
    <lineage>
        <taxon>Bacteria</taxon>
        <taxon>Pseudomonadati</taxon>
        <taxon>Bacteroidota</taxon>
        <taxon>Chitinophagia</taxon>
        <taxon>Chitinophagales</taxon>
        <taxon>Chitinophagaceae</taxon>
        <taxon>Pseudobacter</taxon>
    </lineage>
</organism>
<dbReference type="GO" id="GO:0003700">
    <property type="term" value="F:DNA-binding transcription factor activity"/>
    <property type="evidence" value="ECO:0007669"/>
    <property type="project" value="InterPro"/>
</dbReference>
<protein>
    <submittedName>
        <fullName evidence="5">AraC family transcriptional regulator</fullName>
    </submittedName>
</protein>
<dbReference type="Pfam" id="PF12833">
    <property type="entry name" value="HTH_18"/>
    <property type="match status" value="1"/>
</dbReference>
<dbReference type="Proteomes" id="UP000293874">
    <property type="component" value="Unassembled WGS sequence"/>
</dbReference>
<dbReference type="PANTHER" id="PTHR46796">
    <property type="entry name" value="HTH-TYPE TRANSCRIPTIONAL ACTIVATOR RHAS-RELATED"/>
    <property type="match status" value="1"/>
</dbReference>
<keyword evidence="2" id="KW-0238">DNA-binding</keyword>
<dbReference type="RefSeq" id="WP_130542701.1">
    <property type="nucleotide sequence ID" value="NZ_CP042431.1"/>
</dbReference>
<evidence type="ECO:0000313" key="6">
    <source>
        <dbReference type="Proteomes" id="UP000293874"/>
    </source>
</evidence>
<dbReference type="GO" id="GO:0043565">
    <property type="term" value="F:sequence-specific DNA binding"/>
    <property type="evidence" value="ECO:0007669"/>
    <property type="project" value="InterPro"/>
</dbReference>
<accession>A0A4Q7MTS0</accession>
<dbReference type="PANTHER" id="PTHR46796:SF13">
    <property type="entry name" value="HTH-TYPE TRANSCRIPTIONAL ACTIVATOR RHAS"/>
    <property type="match status" value="1"/>
</dbReference>
<sequence>MPSGMTISRFSPSISLMPFIREYMVIEAEQELINSLVPDTFMAMAIRIKGTTGVLSGNDLTQIPSGIISGLSDTTRTVSYAANSANLIIAFKDGGMAAFSPVPAHELFAKSISAGNIFPPAELQILSEKIQDAITHEARIQLLDQFLLNKLKATPSDPMINRAVELIRKHKGIIRVKDLATALHISQDPFEKKFRARIGSSPKKFASITRIRNLINNYASYTSLTDASYDAGFYDQSHFIKEFRQFTGKSPSAFFSAPPAW</sequence>
<gene>
    <name evidence="5" type="ORF">EV199_4182</name>
</gene>
<evidence type="ECO:0000256" key="2">
    <source>
        <dbReference type="ARBA" id="ARBA00023125"/>
    </source>
</evidence>
<feature type="domain" description="HTH araC/xylS-type" evidence="4">
    <location>
        <begin position="161"/>
        <end position="257"/>
    </location>
</feature>
<proteinExistence type="predicted"/>
<dbReference type="OrthoDB" id="655946at2"/>
<dbReference type="InterPro" id="IPR009057">
    <property type="entry name" value="Homeodomain-like_sf"/>
</dbReference>
<dbReference type="SMART" id="SM00342">
    <property type="entry name" value="HTH_ARAC"/>
    <property type="match status" value="1"/>
</dbReference>
<keyword evidence="1" id="KW-0805">Transcription regulation</keyword>
<dbReference type="PROSITE" id="PS01124">
    <property type="entry name" value="HTH_ARAC_FAMILY_2"/>
    <property type="match status" value="1"/>
</dbReference>
<evidence type="ECO:0000256" key="3">
    <source>
        <dbReference type="ARBA" id="ARBA00023163"/>
    </source>
</evidence>
<dbReference type="InterPro" id="IPR018060">
    <property type="entry name" value="HTH_AraC"/>
</dbReference>